<gene>
    <name evidence="1" type="ORF">A2557_01565</name>
</gene>
<dbReference type="AlphaFoldDB" id="A0A1F6GST5"/>
<dbReference type="Proteomes" id="UP000177583">
    <property type="component" value="Unassembled WGS sequence"/>
</dbReference>
<evidence type="ECO:0000313" key="1">
    <source>
        <dbReference type="EMBL" id="OGH01184.1"/>
    </source>
</evidence>
<proteinExistence type="predicted"/>
<organism evidence="1 2">
    <name type="scientific">Candidatus Lambdaproteobacteria bacterium RIFOXYD2_FULL_56_26</name>
    <dbReference type="NCBI Taxonomy" id="1817773"/>
    <lineage>
        <taxon>Bacteria</taxon>
        <taxon>Pseudomonadati</taxon>
        <taxon>Pseudomonadota</taxon>
        <taxon>Candidatus Lambdaproteobacteria</taxon>
    </lineage>
</organism>
<dbReference type="EMBL" id="MFNF01000038">
    <property type="protein sequence ID" value="OGH01184.1"/>
    <property type="molecule type" value="Genomic_DNA"/>
</dbReference>
<sequence>MAFLMLFLFTDQVSYSQTDKKERKENLYTVWMKLAILGKNQAEIESYFLRKIGSEDLELVKGRIRNTVLDNLKRSGLESRIMASYDLDDLNVVIDRVLTEIRYVGLEHDQDLRQTIKEEFGITLERL</sequence>
<comment type="caution">
    <text evidence="1">The sequence shown here is derived from an EMBL/GenBank/DDBJ whole genome shotgun (WGS) entry which is preliminary data.</text>
</comment>
<accession>A0A1F6GST5</accession>
<name>A0A1F6GST5_9PROT</name>
<evidence type="ECO:0000313" key="2">
    <source>
        <dbReference type="Proteomes" id="UP000177583"/>
    </source>
</evidence>
<protein>
    <submittedName>
        <fullName evidence="1">Uncharacterized protein</fullName>
    </submittedName>
</protein>
<reference evidence="1 2" key="1">
    <citation type="journal article" date="2016" name="Nat. Commun.">
        <title>Thousands of microbial genomes shed light on interconnected biogeochemical processes in an aquifer system.</title>
        <authorList>
            <person name="Anantharaman K."/>
            <person name="Brown C.T."/>
            <person name="Hug L.A."/>
            <person name="Sharon I."/>
            <person name="Castelle C.J."/>
            <person name="Probst A.J."/>
            <person name="Thomas B.C."/>
            <person name="Singh A."/>
            <person name="Wilkins M.J."/>
            <person name="Karaoz U."/>
            <person name="Brodie E.L."/>
            <person name="Williams K.H."/>
            <person name="Hubbard S.S."/>
            <person name="Banfield J.F."/>
        </authorList>
    </citation>
    <scope>NUCLEOTIDE SEQUENCE [LARGE SCALE GENOMIC DNA]</scope>
</reference>